<organism evidence="2 3">
    <name type="scientific">Solanum bulbocastanum</name>
    <name type="common">Wild potato</name>
    <dbReference type="NCBI Taxonomy" id="147425"/>
    <lineage>
        <taxon>Eukaryota</taxon>
        <taxon>Viridiplantae</taxon>
        <taxon>Streptophyta</taxon>
        <taxon>Embryophyta</taxon>
        <taxon>Tracheophyta</taxon>
        <taxon>Spermatophyta</taxon>
        <taxon>Magnoliopsida</taxon>
        <taxon>eudicotyledons</taxon>
        <taxon>Gunneridae</taxon>
        <taxon>Pentapetalae</taxon>
        <taxon>asterids</taxon>
        <taxon>lamiids</taxon>
        <taxon>Solanales</taxon>
        <taxon>Solanaceae</taxon>
        <taxon>Solanoideae</taxon>
        <taxon>Solaneae</taxon>
        <taxon>Solanum</taxon>
    </lineage>
</organism>
<feature type="signal peptide" evidence="1">
    <location>
        <begin position="1"/>
        <end position="31"/>
    </location>
</feature>
<dbReference type="Proteomes" id="UP001371456">
    <property type="component" value="Unassembled WGS sequence"/>
</dbReference>
<evidence type="ECO:0000313" key="3">
    <source>
        <dbReference type="Proteomes" id="UP001371456"/>
    </source>
</evidence>
<keyword evidence="3" id="KW-1185">Reference proteome</keyword>
<proteinExistence type="predicted"/>
<dbReference type="AlphaFoldDB" id="A0AAN8TG14"/>
<feature type="chain" id="PRO_5042916842" evidence="1">
    <location>
        <begin position="32"/>
        <end position="49"/>
    </location>
</feature>
<evidence type="ECO:0000313" key="2">
    <source>
        <dbReference type="EMBL" id="KAK6783953.1"/>
    </source>
</evidence>
<evidence type="ECO:0000256" key="1">
    <source>
        <dbReference type="SAM" id="SignalP"/>
    </source>
</evidence>
<comment type="caution">
    <text evidence="2">The sequence shown here is derived from an EMBL/GenBank/DDBJ whole genome shotgun (WGS) entry which is preliminary data.</text>
</comment>
<accession>A0AAN8TG14</accession>
<gene>
    <name evidence="2" type="ORF">RDI58_017407</name>
</gene>
<dbReference type="EMBL" id="JBANQN010000007">
    <property type="protein sequence ID" value="KAK6783953.1"/>
    <property type="molecule type" value="Genomic_DNA"/>
</dbReference>
<reference evidence="2 3" key="1">
    <citation type="submission" date="2024-02" db="EMBL/GenBank/DDBJ databases">
        <title>de novo genome assembly of Solanum bulbocastanum strain 11H21.</title>
        <authorList>
            <person name="Hosaka A.J."/>
        </authorList>
    </citation>
    <scope>NUCLEOTIDE SEQUENCE [LARGE SCALE GENOMIC DNA]</scope>
    <source>
        <tissue evidence="2">Young leaves</tissue>
    </source>
</reference>
<protein>
    <submittedName>
        <fullName evidence="2">Uncharacterized protein</fullName>
    </submittedName>
</protein>
<keyword evidence="1" id="KW-0732">Signal</keyword>
<sequence>MAQPKINIITLSSILLCFLLMFASETQITEAKHCGKHSKSWNGKCFHNK</sequence>
<name>A0AAN8TG14_SOLBU</name>